<dbReference type="CDD" id="cd06522">
    <property type="entry name" value="GH25_AtlA-like"/>
    <property type="match status" value="1"/>
</dbReference>
<dbReference type="SMART" id="SM00641">
    <property type="entry name" value="Glyco_25"/>
    <property type="match status" value="1"/>
</dbReference>
<dbReference type="InterPro" id="IPR002053">
    <property type="entry name" value="Glyco_hydro_25"/>
</dbReference>
<proteinExistence type="inferred from homology"/>
<dbReference type="Pfam" id="PF01183">
    <property type="entry name" value="Glyco_hydro_25"/>
    <property type="match status" value="1"/>
</dbReference>
<protein>
    <submittedName>
        <fullName evidence="6">Glucan-binding domain (YG repeat)</fullName>
    </submittedName>
</protein>
<keyword evidence="2" id="KW-0378">Hydrolase</keyword>
<gene>
    <name evidence="6" type="ORF">R54876_GBNLAHCA_00219</name>
</gene>
<sequence length="288" mass="30871">MKIKTILLTCASVVALGGVAAAQNTTTASADGIPVVVAGTPGLPNMDVVDISSYNGVLSVSDFQKMRQAGVTGIVIKITEYTTYKNPYAEQQIQNAQAAGMKVGVYHYSWYTTPAEARAEADYFANYAAQLGLPASTLMVDDLEDATTKTANVSQNAAAFNDELKADGFYNTGLYTYTSYVNQTGLDMSYIGNDRVWMAQFPYEPSSSNLKNTQFAMWQWSSRATFPGVSGEFDVSTDYNALAGTHASSRINSDGTSNAVNTTTTANPNANASQMVNTDLFSQILNSK</sequence>
<evidence type="ECO:0000313" key="7">
    <source>
        <dbReference type="Proteomes" id="UP001314241"/>
    </source>
</evidence>
<dbReference type="PROSITE" id="PS51904">
    <property type="entry name" value="GLYCOSYL_HYDROL_F25_2"/>
    <property type="match status" value="1"/>
</dbReference>
<name>A0ABM9N3E5_9LACO</name>
<keyword evidence="5" id="KW-0732">Signal</keyword>
<organism evidence="6 7">
    <name type="scientific">Eupransor demetentiae</name>
    <dbReference type="NCBI Taxonomy" id="3109584"/>
    <lineage>
        <taxon>Bacteria</taxon>
        <taxon>Bacillati</taxon>
        <taxon>Bacillota</taxon>
        <taxon>Bacilli</taxon>
        <taxon>Lactobacillales</taxon>
        <taxon>Lactobacillaceae</taxon>
        <taxon>Eupransor</taxon>
    </lineage>
</organism>
<dbReference type="RefSeq" id="WP_349641219.1">
    <property type="nucleotide sequence ID" value="NZ_CAWVOH010000001.1"/>
</dbReference>
<evidence type="ECO:0000256" key="3">
    <source>
        <dbReference type="ARBA" id="ARBA00023295"/>
    </source>
</evidence>
<dbReference type="Gene3D" id="3.20.20.80">
    <property type="entry name" value="Glycosidases"/>
    <property type="match status" value="1"/>
</dbReference>
<evidence type="ECO:0000313" key="6">
    <source>
        <dbReference type="EMBL" id="CAK8053662.1"/>
    </source>
</evidence>
<dbReference type="PANTHER" id="PTHR34135:SF2">
    <property type="entry name" value="LYSOZYME"/>
    <property type="match status" value="1"/>
</dbReference>
<accession>A0ABM9N3E5</accession>
<dbReference type="InterPro" id="IPR017853">
    <property type="entry name" value="GH"/>
</dbReference>
<dbReference type="InterPro" id="IPR018077">
    <property type="entry name" value="Glyco_hydro_fam25_subgr"/>
</dbReference>
<feature type="region of interest" description="Disordered" evidence="4">
    <location>
        <begin position="253"/>
        <end position="272"/>
    </location>
</feature>
<feature type="chain" id="PRO_5046804501" evidence="5">
    <location>
        <begin position="23"/>
        <end position="288"/>
    </location>
</feature>
<feature type="signal peptide" evidence="5">
    <location>
        <begin position="1"/>
        <end position="22"/>
    </location>
</feature>
<dbReference type="Proteomes" id="UP001314241">
    <property type="component" value="Unassembled WGS sequence"/>
</dbReference>
<comment type="similarity">
    <text evidence="1">Belongs to the glycosyl hydrolase 25 family.</text>
</comment>
<dbReference type="EMBL" id="CAWVOH010000001">
    <property type="protein sequence ID" value="CAK8053662.1"/>
    <property type="molecule type" value="Genomic_DNA"/>
</dbReference>
<evidence type="ECO:0000256" key="4">
    <source>
        <dbReference type="SAM" id="MobiDB-lite"/>
    </source>
</evidence>
<keyword evidence="3" id="KW-0326">Glycosidase</keyword>
<keyword evidence="7" id="KW-1185">Reference proteome</keyword>
<dbReference type="PANTHER" id="PTHR34135">
    <property type="entry name" value="LYSOZYME"/>
    <property type="match status" value="1"/>
</dbReference>
<evidence type="ECO:0000256" key="2">
    <source>
        <dbReference type="ARBA" id="ARBA00022801"/>
    </source>
</evidence>
<dbReference type="SUPFAM" id="SSF51445">
    <property type="entry name" value="(Trans)glycosidases"/>
    <property type="match status" value="1"/>
</dbReference>
<evidence type="ECO:0000256" key="1">
    <source>
        <dbReference type="ARBA" id="ARBA00010646"/>
    </source>
</evidence>
<comment type="caution">
    <text evidence="6">The sequence shown here is derived from an EMBL/GenBank/DDBJ whole genome shotgun (WGS) entry which is preliminary data.</text>
</comment>
<feature type="compositionally biased region" description="Low complexity" evidence="4">
    <location>
        <begin position="256"/>
        <end position="272"/>
    </location>
</feature>
<evidence type="ECO:0000256" key="5">
    <source>
        <dbReference type="SAM" id="SignalP"/>
    </source>
</evidence>
<reference evidence="6 7" key="1">
    <citation type="submission" date="2024-01" db="EMBL/GenBank/DDBJ databases">
        <authorList>
            <person name="Botero Cardona J."/>
        </authorList>
    </citation>
    <scope>NUCLEOTIDE SEQUENCE [LARGE SCALE GENOMIC DNA]</scope>
    <source>
        <strain evidence="6 7">LMG 33000</strain>
    </source>
</reference>